<keyword evidence="6 8" id="KW-1133">Transmembrane helix</keyword>
<dbReference type="Proteomes" id="UP000248724">
    <property type="component" value="Unassembled WGS sequence"/>
</dbReference>
<evidence type="ECO:0000256" key="5">
    <source>
        <dbReference type="ARBA" id="ARBA00022692"/>
    </source>
</evidence>
<evidence type="ECO:0000313" key="11">
    <source>
        <dbReference type="Proteomes" id="UP000248724"/>
    </source>
</evidence>
<evidence type="ECO:0000256" key="8">
    <source>
        <dbReference type="SAM" id="Phobius"/>
    </source>
</evidence>
<dbReference type="PANTHER" id="PTHR33908">
    <property type="entry name" value="MANNOSYLTRANSFERASE YKCB-RELATED"/>
    <property type="match status" value="1"/>
</dbReference>
<accession>A0A2W5ZDM0</accession>
<feature type="transmembrane region" description="Helical" evidence="8">
    <location>
        <begin position="340"/>
        <end position="359"/>
    </location>
</feature>
<dbReference type="Pfam" id="PF13231">
    <property type="entry name" value="PMT_2"/>
    <property type="match status" value="1"/>
</dbReference>
<protein>
    <recommendedName>
        <fullName evidence="9">Glycosyltransferase RgtA/B/C/D-like domain-containing protein</fullName>
    </recommendedName>
</protein>
<feature type="transmembrane region" description="Helical" evidence="8">
    <location>
        <begin position="206"/>
        <end position="225"/>
    </location>
</feature>
<comment type="caution">
    <text evidence="10">The sequence shown here is derived from an EMBL/GenBank/DDBJ whole genome shotgun (WGS) entry which is preliminary data.</text>
</comment>
<organism evidence="10 11">
    <name type="scientific">Candidatus Aeolococcus gillhamiae</name>
    <dbReference type="NCBI Taxonomy" id="3127015"/>
    <lineage>
        <taxon>Bacteria</taxon>
        <taxon>Bacillati</taxon>
        <taxon>Candidatus Dormiibacterota</taxon>
        <taxon>Candidatus Dormibacteria</taxon>
        <taxon>Candidatus Aeolococcales</taxon>
        <taxon>Candidatus Aeolococcaceae</taxon>
        <taxon>Candidatus Aeolococcus</taxon>
    </lineage>
</organism>
<dbReference type="GO" id="GO:0016763">
    <property type="term" value="F:pentosyltransferase activity"/>
    <property type="evidence" value="ECO:0007669"/>
    <property type="project" value="TreeGrafter"/>
</dbReference>
<feature type="transmembrane region" description="Helical" evidence="8">
    <location>
        <begin position="12"/>
        <end position="36"/>
    </location>
</feature>
<sequence>MRSWFDRNRPQALMLLGIGIVVVITVASRLPVLGVGEIDWDEGVYWLSMQTMQSGHALYASVYSSQPPAFLLFTEPPWALLGGGIVAARAVMLAWGAIAVVSGGVIGWRLGGRVAALAAAGTLAVDPMMVRQSVILQADGPATALGVAAVALGALALTLRGPRWRTLAAALAGTVLALGFLTKLLDVAIVPPLLVVLASRGAGRRLLPAAIVGGLLAAAATLLPLHDAWQAMWNQSVGLHLDTRSATSGISVLDALRIRWHLAVVALVGAVIGWRRHRLLVTTGVVWLTGALLAMSVTHPLWPHHAVVMSPAYALLSAAGVSAAFEWLGRLTRRHVRAATAAFAAGLMAAAGLFLWSGLRGLQPTTDFRALASALGAHTSASAQLVGDDQYVQALAHRAAPPGYVDTSNTRLYAEPGALQGLEAVADGSRPVCAVLFSSGRFAHLPGFTAWVSRRYPVVVDLGASRSLYIAPGCG</sequence>
<evidence type="ECO:0000256" key="3">
    <source>
        <dbReference type="ARBA" id="ARBA00022676"/>
    </source>
</evidence>
<evidence type="ECO:0000259" key="9">
    <source>
        <dbReference type="Pfam" id="PF13231"/>
    </source>
</evidence>
<feature type="transmembrane region" description="Helical" evidence="8">
    <location>
        <begin position="258"/>
        <end position="274"/>
    </location>
</feature>
<keyword evidence="4" id="KW-0808">Transferase</keyword>
<feature type="transmembrane region" description="Helical" evidence="8">
    <location>
        <begin position="167"/>
        <end position="194"/>
    </location>
</feature>
<feature type="transmembrane region" description="Helical" evidence="8">
    <location>
        <begin position="308"/>
        <end position="328"/>
    </location>
</feature>
<feature type="transmembrane region" description="Helical" evidence="8">
    <location>
        <begin position="142"/>
        <end position="161"/>
    </location>
</feature>
<dbReference type="GO" id="GO:0005886">
    <property type="term" value="C:plasma membrane"/>
    <property type="evidence" value="ECO:0007669"/>
    <property type="project" value="UniProtKB-SubCell"/>
</dbReference>
<evidence type="ECO:0000256" key="4">
    <source>
        <dbReference type="ARBA" id="ARBA00022679"/>
    </source>
</evidence>
<dbReference type="PANTHER" id="PTHR33908:SF11">
    <property type="entry name" value="MEMBRANE PROTEIN"/>
    <property type="match status" value="1"/>
</dbReference>
<dbReference type="GO" id="GO:0009103">
    <property type="term" value="P:lipopolysaccharide biosynthetic process"/>
    <property type="evidence" value="ECO:0007669"/>
    <property type="project" value="UniProtKB-ARBA"/>
</dbReference>
<comment type="subcellular location">
    <subcellularLocation>
        <location evidence="1">Cell membrane</location>
        <topology evidence="1">Multi-pass membrane protein</topology>
    </subcellularLocation>
</comment>
<evidence type="ECO:0000256" key="7">
    <source>
        <dbReference type="ARBA" id="ARBA00023136"/>
    </source>
</evidence>
<keyword evidence="5 8" id="KW-0812">Transmembrane</keyword>
<evidence type="ECO:0000256" key="6">
    <source>
        <dbReference type="ARBA" id="ARBA00022989"/>
    </source>
</evidence>
<evidence type="ECO:0000256" key="2">
    <source>
        <dbReference type="ARBA" id="ARBA00022475"/>
    </source>
</evidence>
<evidence type="ECO:0000256" key="1">
    <source>
        <dbReference type="ARBA" id="ARBA00004651"/>
    </source>
</evidence>
<feature type="domain" description="Glycosyltransferase RgtA/B/C/D-like" evidence="9">
    <location>
        <begin position="66"/>
        <end position="217"/>
    </location>
</feature>
<dbReference type="InterPro" id="IPR038731">
    <property type="entry name" value="RgtA/B/C-like"/>
</dbReference>
<name>A0A2W5ZDM0_9BACT</name>
<evidence type="ECO:0000313" key="10">
    <source>
        <dbReference type="EMBL" id="PZR80906.1"/>
    </source>
</evidence>
<dbReference type="EMBL" id="QHBU01000130">
    <property type="protein sequence ID" value="PZR80906.1"/>
    <property type="molecule type" value="Genomic_DNA"/>
</dbReference>
<gene>
    <name evidence="10" type="ORF">DLM65_06930</name>
</gene>
<keyword evidence="2" id="KW-1003">Cell membrane</keyword>
<feature type="transmembrane region" description="Helical" evidence="8">
    <location>
        <begin position="279"/>
        <end position="302"/>
    </location>
</feature>
<keyword evidence="3" id="KW-0328">Glycosyltransferase</keyword>
<feature type="transmembrane region" description="Helical" evidence="8">
    <location>
        <begin position="86"/>
        <end position="108"/>
    </location>
</feature>
<dbReference type="AlphaFoldDB" id="A0A2W5ZDM0"/>
<keyword evidence="7 8" id="KW-0472">Membrane</keyword>
<dbReference type="InterPro" id="IPR050297">
    <property type="entry name" value="LipidA_mod_glycosyltrf_83"/>
</dbReference>
<reference evidence="10 11" key="1">
    <citation type="journal article" date="2017" name="Nature">
        <title>Atmospheric trace gases support primary production in Antarctic desert surface soil.</title>
        <authorList>
            <person name="Ji M."/>
            <person name="Greening C."/>
            <person name="Vanwonterghem I."/>
            <person name="Carere C.R."/>
            <person name="Bay S.K."/>
            <person name="Steen J.A."/>
            <person name="Montgomery K."/>
            <person name="Lines T."/>
            <person name="Beardall J."/>
            <person name="van Dorst J."/>
            <person name="Snape I."/>
            <person name="Stott M.B."/>
            <person name="Hugenholtz P."/>
            <person name="Ferrari B.C."/>
        </authorList>
    </citation>
    <scope>NUCLEOTIDE SEQUENCE [LARGE SCALE GENOMIC DNA]</scope>
    <source>
        <strain evidence="10">RRmetagenome_bin12</strain>
    </source>
</reference>
<proteinExistence type="predicted"/>